<gene>
    <name evidence="2" type="ORF">DCC35_11445</name>
</gene>
<dbReference type="EMBL" id="CP028923">
    <property type="protein sequence ID" value="QCK15315.1"/>
    <property type="molecule type" value="Genomic_DNA"/>
</dbReference>
<dbReference type="AlphaFoldDB" id="A0A4D7JWZ7"/>
<dbReference type="OrthoDB" id="6400696at2"/>
<keyword evidence="1" id="KW-0732">Signal</keyword>
<feature type="signal peptide" evidence="1">
    <location>
        <begin position="1"/>
        <end position="19"/>
    </location>
</feature>
<dbReference type="KEGG" id="fpf:DCC35_11445"/>
<dbReference type="Proteomes" id="UP000298616">
    <property type="component" value="Chromosome"/>
</dbReference>
<evidence type="ECO:0008006" key="4">
    <source>
        <dbReference type="Google" id="ProtNLM"/>
    </source>
</evidence>
<protein>
    <recommendedName>
        <fullName evidence="4">DUF3157 domain-containing protein</fullName>
    </recommendedName>
</protein>
<organism evidence="2 3">
    <name type="scientific">Mangrovivirga cuniculi</name>
    <dbReference type="NCBI Taxonomy" id="2715131"/>
    <lineage>
        <taxon>Bacteria</taxon>
        <taxon>Pseudomonadati</taxon>
        <taxon>Bacteroidota</taxon>
        <taxon>Cytophagia</taxon>
        <taxon>Cytophagales</taxon>
        <taxon>Mangrovivirgaceae</taxon>
        <taxon>Mangrovivirga</taxon>
    </lineage>
</organism>
<proteinExistence type="predicted"/>
<evidence type="ECO:0000313" key="3">
    <source>
        <dbReference type="Proteomes" id="UP000298616"/>
    </source>
</evidence>
<dbReference type="RefSeq" id="WP_137090913.1">
    <property type="nucleotide sequence ID" value="NZ_CP028923.1"/>
</dbReference>
<reference evidence="2 3" key="1">
    <citation type="submission" date="2018-04" db="EMBL/GenBank/DDBJ databases">
        <title>Complete genome uncultured novel isolate.</title>
        <authorList>
            <person name="Merlino G."/>
        </authorList>
    </citation>
    <scope>NUCLEOTIDE SEQUENCE [LARGE SCALE GENOMIC DNA]</scope>
    <source>
        <strain evidence="3">R1DC9</strain>
    </source>
</reference>
<sequence>MKLNTFFLLLLISAVSAFAQKNAITEFGEEVVLFEDGSWEYVNKEDATKNEIPENPKQFKRDKESSFLLKSKNLDVGFYVDPKSWTFKKANENEEAEYEFESKDGNLYGMVISEKIEIPLITLKNIALENARSAAPDAKIIKEEYRNVNGLKVLHMQINGTMQGIKFSYYGYYYSDESGTVQYITFTAQNLLDIYKDKCEKLLNGLVKVDR</sequence>
<keyword evidence="3" id="KW-1185">Reference proteome</keyword>
<evidence type="ECO:0000313" key="2">
    <source>
        <dbReference type="EMBL" id="QCK15315.1"/>
    </source>
</evidence>
<feature type="chain" id="PRO_5020914776" description="DUF3157 domain-containing protein" evidence="1">
    <location>
        <begin position="20"/>
        <end position="211"/>
    </location>
</feature>
<accession>A0A4D7JWZ7</accession>
<evidence type="ECO:0000256" key="1">
    <source>
        <dbReference type="SAM" id="SignalP"/>
    </source>
</evidence>
<name>A0A4D7JWZ7_9BACT</name>